<proteinExistence type="predicted"/>
<dbReference type="EMBL" id="VSSQ01061509">
    <property type="protein sequence ID" value="MPN14832.1"/>
    <property type="molecule type" value="Genomic_DNA"/>
</dbReference>
<reference evidence="1" key="1">
    <citation type="submission" date="2019-08" db="EMBL/GenBank/DDBJ databases">
        <authorList>
            <person name="Kucharzyk K."/>
            <person name="Murdoch R.W."/>
            <person name="Higgins S."/>
            <person name="Loffler F."/>
        </authorList>
    </citation>
    <scope>NUCLEOTIDE SEQUENCE</scope>
</reference>
<organism evidence="1">
    <name type="scientific">bioreactor metagenome</name>
    <dbReference type="NCBI Taxonomy" id="1076179"/>
    <lineage>
        <taxon>unclassified sequences</taxon>
        <taxon>metagenomes</taxon>
        <taxon>ecological metagenomes</taxon>
    </lineage>
</organism>
<evidence type="ECO:0000313" key="1">
    <source>
        <dbReference type="EMBL" id="MPN14832.1"/>
    </source>
</evidence>
<protein>
    <submittedName>
        <fullName evidence="1">Uncharacterized protein</fullName>
    </submittedName>
</protein>
<gene>
    <name evidence="1" type="ORF">SDC9_162161</name>
</gene>
<name>A0A645FMP4_9ZZZZ</name>
<accession>A0A645FMP4</accession>
<sequence>MDGDGIQEIVASTSFGVASSADIYKYENGSFTVTNLNEALNAITVYPTKTDKKVFEAYFKDQTDHIKHYEYIKQGLKELN</sequence>
<comment type="caution">
    <text evidence="1">The sequence shown here is derived from an EMBL/GenBank/DDBJ whole genome shotgun (WGS) entry which is preliminary data.</text>
</comment>
<dbReference type="AlphaFoldDB" id="A0A645FMP4"/>